<dbReference type="GO" id="GO:0006412">
    <property type="term" value="P:translation"/>
    <property type="evidence" value="ECO:0007669"/>
    <property type="project" value="UniProtKB-UniRule"/>
</dbReference>
<dbReference type="PANTHER" id="PTHR13501:SF8">
    <property type="entry name" value="LARGE RIBOSOMAL SUBUNIT PROTEIN UL22M"/>
    <property type="match status" value="1"/>
</dbReference>
<comment type="caution">
    <text evidence="12">The sequence shown here is derived from an EMBL/GenBank/DDBJ whole genome shotgun (WGS) entry which is preliminary data.</text>
</comment>
<proteinExistence type="inferred from homology"/>
<dbReference type="InterPro" id="IPR005727">
    <property type="entry name" value="Ribosomal_uL22_bac/chlpt-type"/>
</dbReference>
<accession>A0A1F8ETZ0</accession>
<dbReference type="EMBL" id="MGJJ01000030">
    <property type="protein sequence ID" value="OGN03978.1"/>
    <property type="molecule type" value="Genomic_DNA"/>
</dbReference>
<evidence type="ECO:0000256" key="4">
    <source>
        <dbReference type="ARBA" id="ARBA00022980"/>
    </source>
</evidence>
<evidence type="ECO:0000256" key="5">
    <source>
        <dbReference type="ARBA" id="ARBA00023274"/>
    </source>
</evidence>
<comment type="function">
    <text evidence="7">The globular domain of the protein is located near the polypeptide exit tunnel on the outside of the subunit, while an extended beta-hairpin is found that lines the wall of the exit tunnel in the center of the 70S ribosome.</text>
</comment>
<evidence type="ECO:0000256" key="10">
    <source>
        <dbReference type="RuleBase" id="RU004008"/>
    </source>
</evidence>
<dbReference type="CDD" id="cd00336">
    <property type="entry name" value="Ribosomal_L22"/>
    <property type="match status" value="1"/>
</dbReference>
<dbReference type="GO" id="GO:0019843">
    <property type="term" value="F:rRNA binding"/>
    <property type="evidence" value="ECO:0007669"/>
    <property type="project" value="UniProtKB-UniRule"/>
</dbReference>
<evidence type="ECO:0000313" key="12">
    <source>
        <dbReference type="EMBL" id="OGN03978.1"/>
    </source>
</evidence>
<dbReference type="HAMAP" id="MF_01331_B">
    <property type="entry name" value="Ribosomal_uL22_B"/>
    <property type="match status" value="1"/>
</dbReference>
<keyword evidence="3 7" id="KW-0694">RNA-binding</keyword>
<evidence type="ECO:0000313" key="13">
    <source>
        <dbReference type="Proteomes" id="UP000177419"/>
    </source>
</evidence>
<name>A0A1F8ETZ0_9BACT</name>
<dbReference type="NCBIfam" id="TIGR01044">
    <property type="entry name" value="rplV_bact"/>
    <property type="match status" value="1"/>
</dbReference>
<evidence type="ECO:0000256" key="2">
    <source>
        <dbReference type="ARBA" id="ARBA00022730"/>
    </source>
</evidence>
<dbReference type="Proteomes" id="UP000177419">
    <property type="component" value="Unassembled WGS sequence"/>
</dbReference>
<dbReference type="InterPro" id="IPR036394">
    <property type="entry name" value="Ribosomal_uL22_sf"/>
</dbReference>
<evidence type="ECO:0000256" key="1">
    <source>
        <dbReference type="ARBA" id="ARBA00009451"/>
    </source>
</evidence>
<dbReference type="AlphaFoldDB" id="A0A1F8ETZ0"/>
<keyword evidence="5 7" id="KW-0687">Ribonucleoprotein</keyword>
<dbReference type="Pfam" id="PF00237">
    <property type="entry name" value="Ribosomal_L22"/>
    <property type="match status" value="1"/>
</dbReference>
<sequence length="172" mass="19332">MAKVITQLNRYRIAPRKVRAVVNLIKGMPVLDAVSQLEFLIKRPSGGIIKLLKSAIANAENNFNMVKENLIVKSIAVNEGIKLKRFKPKGFGRAAAIQKKTSHVRLILEEKVPGLKRQEAVRPAEREQAGYVPAKEEKSIEDAKRPSIKRELGRKSGIIGNLKKKFFQRKVV</sequence>
<dbReference type="GO" id="GO:0003735">
    <property type="term" value="F:structural constituent of ribosome"/>
    <property type="evidence" value="ECO:0007669"/>
    <property type="project" value="InterPro"/>
</dbReference>
<evidence type="ECO:0000256" key="6">
    <source>
        <dbReference type="ARBA" id="ARBA00035207"/>
    </source>
</evidence>
<evidence type="ECO:0000256" key="3">
    <source>
        <dbReference type="ARBA" id="ARBA00022884"/>
    </source>
</evidence>
<gene>
    <name evidence="7" type="primary">rplV</name>
    <name evidence="12" type="ORF">A2746_00300</name>
</gene>
<keyword evidence="2 7" id="KW-0699">rRNA-binding</keyword>
<reference evidence="12 13" key="1">
    <citation type="journal article" date="2016" name="Nat. Commun.">
        <title>Thousands of microbial genomes shed light on interconnected biogeochemical processes in an aquifer system.</title>
        <authorList>
            <person name="Anantharaman K."/>
            <person name="Brown C.T."/>
            <person name="Hug L.A."/>
            <person name="Sharon I."/>
            <person name="Castelle C.J."/>
            <person name="Probst A.J."/>
            <person name="Thomas B.C."/>
            <person name="Singh A."/>
            <person name="Wilkins M.J."/>
            <person name="Karaoz U."/>
            <person name="Brodie E.L."/>
            <person name="Williams K.H."/>
            <person name="Hubbard S.S."/>
            <person name="Banfield J.F."/>
        </authorList>
    </citation>
    <scope>NUCLEOTIDE SEQUENCE [LARGE SCALE GENOMIC DNA]</scope>
</reference>
<comment type="subunit">
    <text evidence="7 9">Part of the 50S ribosomal subunit.</text>
</comment>
<dbReference type="GO" id="GO:0015934">
    <property type="term" value="C:large ribosomal subunit"/>
    <property type="evidence" value="ECO:0007669"/>
    <property type="project" value="InterPro"/>
</dbReference>
<keyword evidence="4 7" id="KW-0689">Ribosomal protein</keyword>
<evidence type="ECO:0000256" key="9">
    <source>
        <dbReference type="RuleBase" id="RU004006"/>
    </source>
</evidence>
<dbReference type="PANTHER" id="PTHR13501">
    <property type="entry name" value="CHLOROPLAST 50S RIBOSOMAL PROTEIN L22-RELATED"/>
    <property type="match status" value="1"/>
</dbReference>
<dbReference type="Gene3D" id="3.90.470.10">
    <property type="entry name" value="Ribosomal protein L22/L17"/>
    <property type="match status" value="1"/>
</dbReference>
<feature type="region of interest" description="Disordered" evidence="11">
    <location>
        <begin position="126"/>
        <end position="147"/>
    </location>
</feature>
<comment type="function">
    <text evidence="7 10">This protein binds specifically to 23S rRNA; its binding is stimulated by other ribosomal proteins, e.g., L4, L17, and L20. It is important during the early stages of 50S assembly. It makes multiple contacts with different domains of the 23S rRNA in the assembled 50S subunit and ribosome.</text>
</comment>
<protein>
    <recommendedName>
        <fullName evidence="6 7">Large ribosomal subunit protein uL22</fullName>
    </recommendedName>
</protein>
<dbReference type="InterPro" id="IPR001063">
    <property type="entry name" value="Ribosomal_uL22"/>
</dbReference>
<evidence type="ECO:0000256" key="8">
    <source>
        <dbReference type="RuleBase" id="RU004005"/>
    </source>
</evidence>
<dbReference type="InterPro" id="IPR047867">
    <property type="entry name" value="Ribosomal_uL22_bac/org-type"/>
</dbReference>
<evidence type="ECO:0000256" key="7">
    <source>
        <dbReference type="HAMAP-Rule" id="MF_01331"/>
    </source>
</evidence>
<dbReference type="STRING" id="1802669.A2746_00300"/>
<organism evidence="12 13">
    <name type="scientific">Candidatus Yanofskybacteria bacterium RIFCSPHIGHO2_01_FULL_44_22</name>
    <dbReference type="NCBI Taxonomy" id="1802669"/>
    <lineage>
        <taxon>Bacteria</taxon>
        <taxon>Candidatus Yanofskyibacteriota</taxon>
    </lineage>
</organism>
<dbReference type="SUPFAM" id="SSF54843">
    <property type="entry name" value="Ribosomal protein L22"/>
    <property type="match status" value="1"/>
</dbReference>
<comment type="similarity">
    <text evidence="1 7 8">Belongs to the universal ribosomal protein uL22 family.</text>
</comment>
<evidence type="ECO:0000256" key="11">
    <source>
        <dbReference type="SAM" id="MobiDB-lite"/>
    </source>
</evidence>